<dbReference type="EMBL" id="CP003333">
    <property type="protein sequence ID" value="AFL68168.1"/>
    <property type="molecule type" value="Genomic_DNA"/>
</dbReference>
<dbReference type="RefSeq" id="WP_014769048.1">
    <property type="nucleotide sequence ID" value="NC_018002.1"/>
</dbReference>
<feature type="transmembrane region" description="Helical" evidence="7">
    <location>
        <begin position="457"/>
        <end position="474"/>
    </location>
</feature>
<organism evidence="9 10">
    <name type="scientific">Sulfurospirillum barnesii (strain ATCC 700032 / DSM 10660 / SES-3)</name>
    <dbReference type="NCBI Taxonomy" id="760154"/>
    <lineage>
        <taxon>Bacteria</taxon>
        <taxon>Pseudomonadati</taxon>
        <taxon>Campylobacterota</taxon>
        <taxon>Epsilonproteobacteria</taxon>
        <taxon>Campylobacterales</taxon>
        <taxon>Sulfurospirillaceae</taxon>
        <taxon>Sulfurospirillum</taxon>
    </lineage>
</organism>
<evidence type="ECO:0000256" key="7">
    <source>
        <dbReference type="SAM" id="Phobius"/>
    </source>
</evidence>
<comment type="subcellular location">
    <subcellularLocation>
        <location evidence="1">Cell membrane</location>
        <topology evidence="1">Multi-pass membrane protein</topology>
    </subcellularLocation>
</comment>
<feature type="domain" description="CstA N-terminal" evidence="8">
    <location>
        <begin position="4"/>
        <end position="143"/>
    </location>
</feature>
<evidence type="ECO:0000256" key="1">
    <source>
        <dbReference type="ARBA" id="ARBA00004651"/>
    </source>
</evidence>
<evidence type="ECO:0000256" key="6">
    <source>
        <dbReference type="ARBA" id="ARBA00023136"/>
    </source>
</evidence>
<feature type="transmembrane region" description="Helical" evidence="7">
    <location>
        <begin position="197"/>
        <end position="219"/>
    </location>
</feature>
<evidence type="ECO:0000256" key="2">
    <source>
        <dbReference type="ARBA" id="ARBA00007755"/>
    </source>
</evidence>
<dbReference type="KEGG" id="sba:Sulba_0867"/>
<dbReference type="InterPro" id="IPR051605">
    <property type="entry name" value="CstA"/>
</dbReference>
<keyword evidence="4 7" id="KW-0812">Transmembrane</keyword>
<dbReference type="InterPro" id="IPR003706">
    <property type="entry name" value="CstA_N"/>
</dbReference>
<keyword evidence="10" id="KW-1185">Reference proteome</keyword>
<dbReference type="eggNOG" id="COG1966">
    <property type="taxonomic scope" value="Bacteria"/>
</dbReference>
<dbReference type="GO" id="GO:0009267">
    <property type="term" value="P:cellular response to starvation"/>
    <property type="evidence" value="ECO:0007669"/>
    <property type="project" value="InterPro"/>
</dbReference>
<dbReference type="STRING" id="760154.Sulba_0867"/>
<proteinExistence type="inferred from homology"/>
<feature type="transmembrane region" description="Helical" evidence="7">
    <location>
        <begin position="325"/>
        <end position="346"/>
    </location>
</feature>
<keyword evidence="6 7" id="KW-0472">Membrane</keyword>
<dbReference type="Proteomes" id="UP000006176">
    <property type="component" value="Chromosome"/>
</dbReference>
<feature type="transmembrane region" description="Helical" evidence="7">
    <location>
        <begin position="171"/>
        <end position="190"/>
    </location>
</feature>
<feature type="transmembrane region" description="Helical" evidence="7">
    <location>
        <begin position="401"/>
        <end position="419"/>
    </location>
</feature>
<dbReference type="PANTHER" id="PTHR30252:SF4">
    <property type="entry name" value="CARBON STARVATION"/>
    <property type="match status" value="1"/>
</dbReference>
<feature type="domain" description="CstA N-terminal" evidence="8">
    <location>
        <begin position="325"/>
        <end position="437"/>
    </location>
</feature>
<feature type="transmembrane region" description="Helical" evidence="7">
    <location>
        <begin position="80"/>
        <end position="104"/>
    </location>
</feature>
<sequence>MITFLCSLVILFLGYAIYGKFVEKTFGMDPHRPTPAITQADGVDFVPMATWKVYLIQFLNIAGLGPIFGPIMGALYGPAAFLWIVLGAIFAGGVHDYMSGMMSVRNKGKSIAELAGDYLGESSRYAMLFVSVVLLLFVGVVFIVGPAALLANLTFQTGGEGVFAGTMFADKTFWIVLIFAYYFVSTIFPVDKIIGRIYPFFGGVLMFMAFGVAGAMIYHGLAIPEITEMGNYSHPQGTPIWPALFFTISCGALSGFHATQSPLMARTLKNENLGRKVFYGAMISEAVIAMIWAAVGMAFFPNGIAGLSDVLAKGGPGLVVNEVTVGYLGILGGLLAILGVIVAPITSGDTAFRAIRLTIADRFNISQAKITNRLTISLPIFIVAFFITQVGFAAIWKYFTFSNQMLSAFALWTATAYLIKHGRNFWMTALPGTFITASLVGYLLTAKEFPFGLSHDVAINSGLVTATVIMIYLVRLGIVQKRKFANAV</sequence>
<dbReference type="Pfam" id="PF02554">
    <property type="entry name" value="CstA"/>
    <property type="match status" value="3"/>
</dbReference>
<evidence type="ECO:0000256" key="3">
    <source>
        <dbReference type="ARBA" id="ARBA00022475"/>
    </source>
</evidence>
<gene>
    <name evidence="9" type="ordered locus">Sulba_0867</name>
</gene>
<evidence type="ECO:0000313" key="10">
    <source>
        <dbReference type="Proteomes" id="UP000006176"/>
    </source>
</evidence>
<evidence type="ECO:0000256" key="5">
    <source>
        <dbReference type="ARBA" id="ARBA00022989"/>
    </source>
</evidence>
<dbReference type="GO" id="GO:0005886">
    <property type="term" value="C:plasma membrane"/>
    <property type="evidence" value="ECO:0007669"/>
    <property type="project" value="UniProtKB-SubCell"/>
</dbReference>
<dbReference type="PATRIC" id="fig|760154.4.peg.869"/>
<feature type="domain" description="CstA N-terminal" evidence="8">
    <location>
        <begin position="163"/>
        <end position="291"/>
    </location>
</feature>
<accession>I3XW44</accession>
<comment type="similarity">
    <text evidence="2">Belongs to the peptide transporter carbon starvation (CstA) (TC 2.A.114) family.</text>
</comment>
<name>I3XW44_SULBS</name>
<feature type="transmembrane region" description="Helical" evidence="7">
    <location>
        <begin position="374"/>
        <end position="395"/>
    </location>
</feature>
<dbReference type="OrthoDB" id="9761224at2"/>
<dbReference type="HOGENOM" id="CLU_010531_3_1_7"/>
<dbReference type="PANTHER" id="PTHR30252">
    <property type="entry name" value="INNER MEMBRANE PEPTIDE TRANSPORTER"/>
    <property type="match status" value="1"/>
</dbReference>
<dbReference type="AlphaFoldDB" id="I3XW44"/>
<feature type="transmembrane region" description="Helical" evidence="7">
    <location>
        <begin position="239"/>
        <end position="256"/>
    </location>
</feature>
<reference evidence="9 10" key="1">
    <citation type="submission" date="2012-06" db="EMBL/GenBank/DDBJ databases">
        <title>Complete sequence of Sulfurospirillum barnesii SES-3.</title>
        <authorList>
            <consortium name="US DOE Joint Genome Institute"/>
            <person name="Lucas S."/>
            <person name="Han J."/>
            <person name="Lapidus A."/>
            <person name="Cheng J.-F."/>
            <person name="Goodwin L."/>
            <person name="Pitluck S."/>
            <person name="Peters L."/>
            <person name="Ovchinnikova G."/>
            <person name="Lu M."/>
            <person name="Detter J.C."/>
            <person name="Han C."/>
            <person name="Tapia R."/>
            <person name="Land M."/>
            <person name="Hauser L."/>
            <person name="Kyrpides N."/>
            <person name="Ivanova N."/>
            <person name="Pagani I."/>
            <person name="Stolz J."/>
            <person name="Arkin A."/>
            <person name="Dehal P."/>
            <person name="Oremland R."/>
            <person name="Saltikov C."/>
            <person name="Basu P."/>
            <person name="Hollibaugh J."/>
            <person name="Newman D."/>
            <person name="Stolyar S."/>
            <person name="Hazen T."/>
            <person name="Woyke T."/>
        </authorList>
    </citation>
    <scope>NUCLEOTIDE SEQUENCE [LARGE SCALE GENOMIC DNA]</scope>
    <source>
        <strain evidence="10">ATCC 700032 / DSM 10660 / SES-3</strain>
    </source>
</reference>
<keyword evidence="5 7" id="KW-1133">Transmembrane helix</keyword>
<protein>
    <submittedName>
        <fullName evidence="9">Carbon starvation protein, predicted membrane protein</fullName>
    </submittedName>
</protein>
<feature type="transmembrane region" description="Helical" evidence="7">
    <location>
        <begin position="277"/>
        <end position="300"/>
    </location>
</feature>
<keyword evidence="3" id="KW-1003">Cell membrane</keyword>
<evidence type="ECO:0000313" key="9">
    <source>
        <dbReference type="EMBL" id="AFL68168.1"/>
    </source>
</evidence>
<evidence type="ECO:0000259" key="8">
    <source>
        <dbReference type="Pfam" id="PF02554"/>
    </source>
</evidence>
<evidence type="ECO:0000256" key="4">
    <source>
        <dbReference type="ARBA" id="ARBA00022692"/>
    </source>
</evidence>
<feature type="transmembrane region" description="Helical" evidence="7">
    <location>
        <begin position="426"/>
        <end position="445"/>
    </location>
</feature>
<feature type="transmembrane region" description="Helical" evidence="7">
    <location>
        <begin position="125"/>
        <end position="151"/>
    </location>
</feature>